<proteinExistence type="predicted"/>
<accession>X0V646</accession>
<feature type="non-terminal residue" evidence="2">
    <location>
        <position position="270"/>
    </location>
</feature>
<protein>
    <recommendedName>
        <fullName evidence="1">Protein kinase domain-containing protein</fullName>
    </recommendedName>
</protein>
<dbReference type="GO" id="GO:0005524">
    <property type="term" value="F:ATP binding"/>
    <property type="evidence" value="ECO:0007669"/>
    <property type="project" value="InterPro"/>
</dbReference>
<gene>
    <name evidence="2" type="ORF">S01H1_36733</name>
</gene>
<name>X0V646_9ZZZZ</name>
<dbReference type="InterPro" id="IPR011009">
    <property type="entry name" value="Kinase-like_dom_sf"/>
</dbReference>
<dbReference type="AlphaFoldDB" id="X0V646"/>
<dbReference type="InterPro" id="IPR000719">
    <property type="entry name" value="Prot_kinase_dom"/>
</dbReference>
<dbReference type="EMBL" id="BARS01023034">
    <property type="protein sequence ID" value="GAG06857.1"/>
    <property type="molecule type" value="Genomic_DNA"/>
</dbReference>
<evidence type="ECO:0000313" key="2">
    <source>
        <dbReference type="EMBL" id="GAG06857.1"/>
    </source>
</evidence>
<feature type="non-terminal residue" evidence="2">
    <location>
        <position position="1"/>
    </location>
</feature>
<feature type="domain" description="Protein kinase" evidence="1">
    <location>
        <begin position="1"/>
        <end position="262"/>
    </location>
</feature>
<sequence>LFWSWWAANSGYGFTHNNINLENIVLQRPLLEKAKMTFLVSNGDFTDYRKDIILSNIPTFINFDASSMLNINTQTNNLQSIKTMSPEILSYKVLNKTSTDVKRDACDVWSLTLTIFSFQTHNNTTVLEYVGKQHQKKYRYDFFKEMTRGILFPTLLDETKQEEIFTFMQIFFLQRGLRDRFGTFPPEKLLSSGYYNKRIFTKQLRNNIYKFDAKYGLYKAYKQFFINVIPVNIQDLVRDWLDWDPNVRTNNGNFIGKIMKHLVKRANSGL</sequence>
<organism evidence="2">
    <name type="scientific">marine sediment metagenome</name>
    <dbReference type="NCBI Taxonomy" id="412755"/>
    <lineage>
        <taxon>unclassified sequences</taxon>
        <taxon>metagenomes</taxon>
        <taxon>ecological metagenomes</taxon>
    </lineage>
</organism>
<dbReference type="PROSITE" id="PS50011">
    <property type="entry name" value="PROTEIN_KINASE_DOM"/>
    <property type="match status" value="1"/>
</dbReference>
<dbReference type="GO" id="GO:0004672">
    <property type="term" value="F:protein kinase activity"/>
    <property type="evidence" value="ECO:0007669"/>
    <property type="project" value="InterPro"/>
</dbReference>
<evidence type="ECO:0000259" key="1">
    <source>
        <dbReference type="PROSITE" id="PS50011"/>
    </source>
</evidence>
<reference evidence="2" key="1">
    <citation type="journal article" date="2014" name="Front. Microbiol.">
        <title>High frequency of phylogenetically diverse reductive dehalogenase-homologous genes in deep subseafloor sedimentary metagenomes.</title>
        <authorList>
            <person name="Kawai M."/>
            <person name="Futagami T."/>
            <person name="Toyoda A."/>
            <person name="Takaki Y."/>
            <person name="Nishi S."/>
            <person name="Hori S."/>
            <person name="Arai W."/>
            <person name="Tsubouchi T."/>
            <person name="Morono Y."/>
            <person name="Uchiyama I."/>
            <person name="Ito T."/>
            <person name="Fujiyama A."/>
            <person name="Inagaki F."/>
            <person name="Takami H."/>
        </authorList>
    </citation>
    <scope>NUCLEOTIDE SEQUENCE</scope>
    <source>
        <strain evidence="2">Expedition CK06-06</strain>
    </source>
</reference>
<dbReference type="SUPFAM" id="SSF56112">
    <property type="entry name" value="Protein kinase-like (PK-like)"/>
    <property type="match status" value="1"/>
</dbReference>
<comment type="caution">
    <text evidence="2">The sequence shown here is derived from an EMBL/GenBank/DDBJ whole genome shotgun (WGS) entry which is preliminary data.</text>
</comment>
<dbReference type="Gene3D" id="1.10.510.10">
    <property type="entry name" value="Transferase(Phosphotransferase) domain 1"/>
    <property type="match status" value="1"/>
</dbReference>